<dbReference type="OrthoDB" id="1298252at2759"/>
<evidence type="ECO:0000313" key="2">
    <source>
        <dbReference type="EMBL" id="KAF3321331.1"/>
    </source>
</evidence>
<sequence length="408" mass="47063">MARSELENSRSRGNKDMLSSLPDPVLHHIMSFMPAWEAVQLCVLSKRWKTLWTTLLVLNFGFRELRNNQLNHSSLNREKRFTDFVSTVLFLREATSQLHTLTLDCVNYYVVPGDVLCTSIRPWIRYAIKCNLRVLTIKNIFLPSEFFTCPSLEYVTLNIAGRIDTPEVINLPSLKQLHLKITSELGQDFMTKYTLELDQDFISKLLCGCPVLEDLHVEGGMVGFFKITSHSLKHLKFMTHCHKGSSELSEMTINCPNLLSFHFKMCYCQEKGIILNMPSLYEACIEFDICTCEYDPIEMTKSNILCGLSNVHRLELGNYLDVSYLPEFNPLSSLLEHCPNLKKLSLDLSVCGDESKQIKVARFKCEQLETVEVKFYEKDRIFRWVVKCLREAVAELPNCRIIKTSAYH</sequence>
<dbReference type="InterPro" id="IPR001810">
    <property type="entry name" value="F-box_dom"/>
</dbReference>
<dbReference type="SUPFAM" id="SSF81383">
    <property type="entry name" value="F-box domain"/>
    <property type="match status" value="1"/>
</dbReference>
<name>A0A833QF33_9POAL</name>
<proteinExistence type="predicted"/>
<dbReference type="SUPFAM" id="SSF52058">
    <property type="entry name" value="L domain-like"/>
    <property type="match status" value="1"/>
</dbReference>
<protein>
    <submittedName>
        <fullName evidence="2">Putative F-box/FBD/LRR-repeat protein</fullName>
    </submittedName>
</protein>
<dbReference type="Pfam" id="PF24758">
    <property type="entry name" value="LRR_At5g56370"/>
    <property type="match status" value="1"/>
</dbReference>
<organism evidence="2 3">
    <name type="scientific">Carex littledalei</name>
    <dbReference type="NCBI Taxonomy" id="544730"/>
    <lineage>
        <taxon>Eukaryota</taxon>
        <taxon>Viridiplantae</taxon>
        <taxon>Streptophyta</taxon>
        <taxon>Embryophyta</taxon>
        <taxon>Tracheophyta</taxon>
        <taxon>Spermatophyta</taxon>
        <taxon>Magnoliopsida</taxon>
        <taxon>Liliopsida</taxon>
        <taxon>Poales</taxon>
        <taxon>Cyperaceae</taxon>
        <taxon>Cyperoideae</taxon>
        <taxon>Cariceae</taxon>
        <taxon>Carex</taxon>
        <taxon>Carex subgen. Euthyceras</taxon>
    </lineage>
</organism>
<accession>A0A833QF33</accession>
<dbReference type="Gene3D" id="1.20.1280.50">
    <property type="match status" value="1"/>
</dbReference>
<dbReference type="InterPro" id="IPR053781">
    <property type="entry name" value="F-box_AtFBL13-like"/>
</dbReference>
<dbReference type="CDD" id="cd22160">
    <property type="entry name" value="F-box_AtFBL13-like"/>
    <property type="match status" value="1"/>
</dbReference>
<dbReference type="InterPro" id="IPR055411">
    <property type="entry name" value="LRR_FXL15/At3g58940/PEG3-like"/>
</dbReference>
<feature type="domain" description="F-box" evidence="1">
    <location>
        <begin position="15"/>
        <end position="65"/>
    </location>
</feature>
<dbReference type="AlphaFoldDB" id="A0A833QF33"/>
<dbReference type="Pfam" id="PF00646">
    <property type="entry name" value="F-box"/>
    <property type="match status" value="1"/>
</dbReference>
<dbReference type="PANTHER" id="PTHR34223">
    <property type="entry name" value="OS11G0201299 PROTEIN"/>
    <property type="match status" value="1"/>
</dbReference>
<keyword evidence="3" id="KW-1185">Reference proteome</keyword>
<evidence type="ECO:0000313" key="3">
    <source>
        <dbReference type="Proteomes" id="UP000623129"/>
    </source>
</evidence>
<dbReference type="Proteomes" id="UP000623129">
    <property type="component" value="Unassembled WGS sequence"/>
</dbReference>
<reference evidence="2" key="1">
    <citation type="submission" date="2020-01" db="EMBL/GenBank/DDBJ databases">
        <title>Genome sequence of Kobresia littledalei, the first chromosome-level genome in the family Cyperaceae.</title>
        <authorList>
            <person name="Qu G."/>
        </authorList>
    </citation>
    <scope>NUCLEOTIDE SEQUENCE</scope>
    <source>
        <strain evidence="2">C.B.Clarke</strain>
        <tissue evidence="2">Leaf</tissue>
    </source>
</reference>
<dbReference type="PROSITE" id="PS50181">
    <property type="entry name" value="FBOX"/>
    <property type="match status" value="1"/>
</dbReference>
<dbReference type="EMBL" id="SWLB01000027">
    <property type="protein sequence ID" value="KAF3321331.1"/>
    <property type="molecule type" value="Genomic_DNA"/>
</dbReference>
<comment type="caution">
    <text evidence="2">The sequence shown here is derived from an EMBL/GenBank/DDBJ whole genome shotgun (WGS) entry which is preliminary data.</text>
</comment>
<dbReference type="InterPro" id="IPR053197">
    <property type="entry name" value="F-box_SCFL_complex_component"/>
</dbReference>
<dbReference type="InterPro" id="IPR032675">
    <property type="entry name" value="LRR_dom_sf"/>
</dbReference>
<evidence type="ECO:0000259" key="1">
    <source>
        <dbReference type="PROSITE" id="PS50181"/>
    </source>
</evidence>
<gene>
    <name evidence="2" type="ORF">FCM35_KLT14584</name>
</gene>
<dbReference type="Gene3D" id="3.80.10.10">
    <property type="entry name" value="Ribonuclease Inhibitor"/>
    <property type="match status" value="1"/>
</dbReference>
<dbReference type="InterPro" id="IPR036047">
    <property type="entry name" value="F-box-like_dom_sf"/>
</dbReference>